<protein>
    <recommendedName>
        <fullName evidence="2">VWFA domain-containing protein</fullName>
    </recommendedName>
</protein>
<dbReference type="EMBL" id="JH930469">
    <property type="protein sequence ID" value="EKM59504.1"/>
    <property type="molecule type" value="Genomic_DNA"/>
</dbReference>
<accession>K5WK35</accession>
<dbReference type="HOGENOM" id="CLU_040578_1_1_1"/>
<proteinExistence type="predicted"/>
<dbReference type="InterPro" id="IPR036465">
    <property type="entry name" value="vWFA_dom_sf"/>
</dbReference>
<evidence type="ECO:0000313" key="3">
    <source>
        <dbReference type="EMBL" id="EKM59504.1"/>
    </source>
</evidence>
<dbReference type="PROSITE" id="PS50234">
    <property type="entry name" value="VWFA"/>
    <property type="match status" value="1"/>
</dbReference>
<dbReference type="KEGG" id="pco:PHACADRAFT_25617"/>
<reference evidence="3 4" key="1">
    <citation type="journal article" date="2012" name="BMC Genomics">
        <title>Comparative genomics of the white-rot fungi, Phanerochaete carnosa and P. chrysosporium, to elucidate the genetic basis of the distinct wood types they colonize.</title>
        <authorList>
            <person name="Suzuki H."/>
            <person name="MacDonald J."/>
            <person name="Syed K."/>
            <person name="Salamov A."/>
            <person name="Hori C."/>
            <person name="Aerts A."/>
            <person name="Henrissat B."/>
            <person name="Wiebenga A."/>
            <person name="vanKuyk P.A."/>
            <person name="Barry K."/>
            <person name="Lindquist E."/>
            <person name="LaButti K."/>
            <person name="Lapidus A."/>
            <person name="Lucas S."/>
            <person name="Coutinho P."/>
            <person name="Gong Y."/>
            <person name="Samejima M."/>
            <person name="Mahadevan R."/>
            <person name="Abou-Zaid M."/>
            <person name="de Vries R.P."/>
            <person name="Igarashi K."/>
            <person name="Yadav J.S."/>
            <person name="Grigoriev I.V."/>
            <person name="Master E.R."/>
        </authorList>
    </citation>
    <scope>NUCLEOTIDE SEQUENCE [LARGE SCALE GENOMIC DNA]</scope>
    <source>
        <strain evidence="3 4">HHB-10118-sp</strain>
    </source>
</reference>
<feature type="domain" description="VWFA" evidence="2">
    <location>
        <begin position="113"/>
        <end position="331"/>
    </location>
</feature>
<dbReference type="GeneID" id="18916508"/>
<organism evidence="3 4">
    <name type="scientific">Phanerochaete carnosa (strain HHB-10118-sp)</name>
    <name type="common">White-rot fungus</name>
    <name type="synonym">Peniophora carnosa</name>
    <dbReference type="NCBI Taxonomy" id="650164"/>
    <lineage>
        <taxon>Eukaryota</taxon>
        <taxon>Fungi</taxon>
        <taxon>Dikarya</taxon>
        <taxon>Basidiomycota</taxon>
        <taxon>Agaricomycotina</taxon>
        <taxon>Agaricomycetes</taxon>
        <taxon>Polyporales</taxon>
        <taxon>Phanerochaetaceae</taxon>
        <taxon>Phanerochaete</taxon>
    </lineage>
</organism>
<dbReference type="InParanoid" id="K5WK35"/>
<feature type="region of interest" description="Disordered" evidence="1">
    <location>
        <begin position="33"/>
        <end position="58"/>
    </location>
</feature>
<dbReference type="InterPro" id="IPR002035">
    <property type="entry name" value="VWF_A"/>
</dbReference>
<dbReference type="OrthoDB" id="2142040at2759"/>
<dbReference type="PANTHER" id="PTHR34706:SF1">
    <property type="entry name" value="VWFA DOMAIN-CONTAINING PROTEIN"/>
    <property type="match status" value="1"/>
</dbReference>
<feature type="compositionally biased region" description="Polar residues" evidence="1">
    <location>
        <begin position="33"/>
        <end position="50"/>
    </location>
</feature>
<evidence type="ECO:0000259" key="2">
    <source>
        <dbReference type="PROSITE" id="PS50234"/>
    </source>
</evidence>
<sequence length="373" mass="42474">MKYSADSVECGNFMHNRDSQEYCDRQSSPIIDARSSVSGQRSSHDAVSSLEQDHSKESYTEDYAKEDYLRVPSCAPPAYAAGSSAPASVLTRHLTRQPVQNVEDPLELLRQFNTVIILDDSTSMSHYSYERHMPDGNFEKVTWWQEARIALVNLAVKAAEYDDDGIDIHFLNSSRVGRNLKVLFETREAVQNVFKGINTRPGTPIGARLDTVIREYMKEYASWRKPSFLDKMRRKKTLKKLNILVITDGYPTDEPKQVISDLVREMDKLEMEYNRVGVQFVQIGNSHDAKKYLEELDGDKQQHAALRDIVDTTQYIAGPLDANPETMVKILLGGIHRRIDHEGASVVLFNEGDEEEKRHESGHYNGETLFGRK</sequence>
<keyword evidence="4" id="KW-1185">Reference proteome</keyword>
<dbReference type="RefSeq" id="XP_007391315.1">
    <property type="nucleotide sequence ID" value="XM_007391253.1"/>
</dbReference>
<feature type="region of interest" description="Disordered" evidence="1">
    <location>
        <begin position="352"/>
        <end position="373"/>
    </location>
</feature>
<dbReference type="Gene3D" id="3.40.50.410">
    <property type="entry name" value="von Willebrand factor, type A domain"/>
    <property type="match status" value="1"/>
</dbReference>
<evidence type="ECO:0000256" key="1">
    <source>
        <dbReference type="SAM" id="MobiDB-lite"/>
    </source>
</evidence>
<dbReference type="Proteomes" id="UP000008370">
    <property type="component" value="Unassembled WGS sequence"/>
</dbReference>
<evidence type="ECO:0000313" key="4">
    <source>
        <dbReference type="Proteomes" id="UP000008370"/>
    </source>
</evidence>
<name>K5WK35_PHACS</name>
<dbReference type="SUPFAM" id="SSF53300">
    <property type="entry name" value="vWA-like"/>
    <property type="match status" value="1"/>
</dbReference>
<dbReference type="AlphaFoldDB" id="K5WK35"/>
<gene>
    <name evidence="3" type="ORF">PHACADRAFT_25617</name>
</gene>
<dbReference type="PANTHER" id="PTHR34706">
    <property type="entry name" value="SLR1338 PROTEIN"/>
    <property type="match status" value="1"/>
</dbReference>